<sequence length="353" mass="40276">MKKNFTILIIIIALAIIVTILLLGFKPTTEQFKDADGNIIEESIAIIEEVELGNMKQWITIRGKDTSNPVLLWLHGGPGSPQMSLAHELDGKLEEEFIVVHWDQRGAGKSNHSDFDDQTMTVNQFKNDAIDLIKYLQKRLNKDKIYLLGHSWGSQLGIELVNDSPEYFYAYIGVSQVVDSHRGVKIAYDWLLEEIQHNNDQTSLNKLAKIGVPPYSHSQYRDFAQLVNLYGGNLDIHLSKLALISVKAPEYTFLDYYHLINGMNRGGAPLHQNGEMLSINTIKEIPSVEIPIFFFNGKNDYNTPLVLVEEYLEMIKAPQKDLIIFNHSSHTPFLKENDKFSEKIINIKEQMDF</sequence>
<dbReference type="InterPro" id="IPR002410">
    <property type="entry name" value="Peptidase_S33"/>
</dbReference>
<dbReference type="InterPro" id="IPR000073">
    <property type="entry name" value="AB_hydrolase_1"/>
</dbReference>
<evidence type="ECO:0000256" key="3">
    <source>
        <dbReference type="ARBA" id="ARBA00010088"/>
    </source>
</evidence>
<dbReference type="Pfam" id="PF00561">
    <property type="entry name" value="Abhydrolase_1"/>
    <property type="match status" value="1"/>
</dbReference>
<evidence type="ECO:0000256" key="8">
    <source>
        <dbReference type="ARBA" id="ARBA00022801"/>
    </source>
</evidence>
<keyword evidence="13" id="KW-1185">Reference proteome</keyword>
<dbReference type="PRINTS" id="PR00793">
    <property type="entry name" value="PROAMNOPTASE"/>
</dbReference>
<keyword evidence="6" id="KW-0963">Cytoplasm</keyword>
<comment type="subcellular location">
    <subcellularLocation>
        <location evidence="2">Cytoplasm</location>
    </subcellularLocation>
</comment>
<dbReference type="Gene3D" id="3.40.50.1820">
    <property type="entry name" value="alpha/beta hydrolase"/>
    <property type="match status" value="1"/>
</dbReference>
<keyword evidence="10" id="KW-0472">Membrane</keyword>
<feature type="transmembrane region" description="Helical" evidence="10">
    <location>
        <begin position="7"/>
        <end position="25"/>
    </location>
</feature>
<evidence type="ECO:0000256" key="9">
    <source>
        <dbReference type="ARBA" id="ARBA00029605"/>
    </source>
</evidence>
<dbReference type="GO" id="GO:0004177">
    <property type="term" value="F:aminopeptidase activity"/>
    <property type="evidence" value="ECO:0007669"/>
    <property type="project" value="UniProtKB-KW"/>
</dbReference>
<dbReference type="EMBL" id="CP046457">
    <property type="protein sequence ID" value="QGT98603.1"/>
    <property type="molecule type" value="Genomic_DNA"/>
</dbReference>
<comment type="catalytic activity">
    <reaction evidence="1">
        <text>Release of N-terminal proline from a peptide.</text>
        <dbReference type="EC" id="3.4.11.5"/>
    </reaction>
</comment>
<dbReference type="SUPFAM" id="SSF53474">
    <property type="entry name" value="alpha/beta-Hydrolases"/>
    <property type="match status" value="1"/>
</dbReference>
<dbReference type="PANTHER" id="PTHR43722:SF1">
    <property type="entry name" value="PROLINE IMINOPEPTIDASE"/>
    <property type="match status" value="1"/>
</dbReference>
<dbReference type="AlphaFoldDB" id="A0A6I6D5A2"/>
<dbReference type="OrthoDB" id="53505at2"/>
<keyword evidence="10" id="KW-1133">Transmembrane helix</keyword>
<reference evidence="13" key="1">
    <citation type="journal article" date="2019" name="Microbiology">
        <title>Complete Genome Sequence of an Uncultured Bacterium of the Candidate Phylum Bipolaricaulota.</title>
        <authorList>
            <person name="Kadnikov V.V."/>
            <person name="Mardanov A.V."/>
            <person name="Beletsky A.V."/>
            <person name="Frank Y.A."/>
            <person name="Karnachuk O.V."/>
            <person name="Ravin N.V."/>
        </authorList>
    </citation>
    <scope>NUCLEOTIDE SEQUENCE [LARGE SCALE GENOMIC DNA]</scope>
</reference>
<dbReference type="Proteomes" id="UP000426444">
    <property type="component" value="Chromosome"/>
</dbReference>
<evidence type="ECO:0000256" key="6">
    <source>
        <dbReference type="ARBA" id="ARBA00022490"/>
    </source>
</evidence>
<evidence type="ECO:0000256" key="5">
    <source>
        <dbReference type="ARBA" id="ARBA00022438"/>
    </source>
</evidence>
<keyword evidence="7" id="KW-0645">Protease</keyword>
<evidence type="ECO:0000313" key="13">
    <source>
        <dbReference type="Proteomes" id="UP000426444"/>
    </source>
</evidence>
<dbReference type="GO" id="GO:0005737">
    <property type="term" value="C:cytoplasm"/>
    <property type="evidence" value="ECO:0007669"/>
    <property type="project" value="UniProtKB-SubCell"/>
</dbReference>
<evidence type="ECO:0000256" key="10">
    <source>
        <dbReference type="SAM" id="Phobius"/>
    </source>
</evidence>
<dbReference type="KEGG" id="salq:SYNTR_0010"/>
<dbReference type="RefSeq" id="WP_156202579.1">
    <property type="nucleotide sequence ID" value="NZ_CP046457.1"/>
</dbReference>
<evidence type="ECO:0000256" key="7">
    <source>
        <dbReference type="ARBA" id="ARBA00022670"/>
    </source>
</evidence>
<dbReference type="InterPro" id="IPR029058">
    <property type="entry name" value="AB_hydrolase_fold"/>
</dbReference>
<dbReference type="GO" id="GO:0006508">
    <property type="term" value="P:proteolysis"/>
    <property type="evidence" value="ECO:0007669"/>
    <property type="project" value="UniProtKB-KW"/>
</dbReference>
<proteinExistence type="inferred from homology"/>
<evidence type="ECO:0000256" key="2">
    <source>
        <dbReference type="ARBA" id="ARBA00004496"/>
    </source>
</evidence>
<name>A0A6I6D5A2_9FIRM</name>
<dbReference type="PANTHER" id="PTHR43722">
    <property type="entry name" value="PROLINE IMINOPEPTIDASE"/>
    <property type="match status" value="1"/>
</dbReference>
<evidence type="ECO:0000259" key="11">
    <source>
        <dbReference type="Pfam" id="PF00561"/>
    </source>
</evidence>
<organism evidence="12 13">
    <name type="scientific">Candidatus Syntrophocurvum alkaliphilum</name>
    <dbReference type="NCBI Taxonomy" id="2293317"/>
    <lineage>
        <taxon>Bacteria</taxon>
        <taxon>Bacillati</taxon>
        <taxon>Bacillota</taxon>
        <taxon>Clostridia</taxon>
        <taxon>Eubacteriales</taxon>
        <taxon>Syntrophomonadaceae</taxon>
        <taxon>Candidatus Syntrophocurvum</taxon>
    </lineage>
</organism>
<comment type="similarity">
    <text evidence="3">Belongs to the peptidase S33 family.</text>
</comment>
<feature type="domain" description="AB hydrolase-1" evidence="11">
    <location>
        <begin position="69"/>
        <end position="176"/>
    </location>
</feature>
<keyword evidence="10" id="KW-0812">Transmembrane</keyword>
<dbReference type="InterPro" id="IPR005944">
    <property type="entry name" value="Pro_iminopeptidase"/>
</dbReference>
<keyword evidence="5" id="KW-0031">Aminopeptidase</keyword>
<accession>A0A6I6D5A2</accession>
<gene>
    <name evidence="12" type="ORF">SYNTR_0010</name>
</gene>
<evidence type="ECO:0000256" key="4">
    <source>
        <dbReference type="ARBA" id="ARBA00012568"/>
    </source>
</evidence>
<evidence type="ECO:0000256" key="1">
    <source>
        <dbReference type="ARBA" id="ARBA00001585"/>
    </source>
</evidence>
<keyword evidence="8" id="KW-0378">Hydrolase</keyword>
<evidence type="ECO:0000313" key="12">
    <source>
        <dbReference type="EMBL" id="QGT98603.1"/>
    </source>
</evidence>
<dbReference type="EC" id="3.4.11.5" evidence="4"/>
<protein>
    <recommendedName>
        <fullName evidence="4">prolyl aminopeptidase</fullName>
        <ecNumber evidence="4">3.4.11.5</ecNumber>
    </recommendedName>
    <alternativeName>
        <fullName evidence="9">Prolyl aminopeptidase</fullName>
    </alternativeName>
</protein>